<dbReference type="Pfam" id="PF00231">
    <property type="entry name" value="ATP-synt"/>
    <property type="match status" value="1"/>
</dbReference>
<evidence type="ECO:0000256" key="6">
    <source>
        <dbReference type="ARBA" id="ARBA00022475"/>
    </source>
</evidence>
<dbReference type="InterPro" id="IPR023632">
    <property type="entry name" value="ATP_synth_F1_gsu_CS"/>
</dbReference>
<dbReference type="PANTHER" id="PTHR11693">
    <property type="entry name" value="ATP SYNTHASE GAMMA CHAIN"/>
    <property type="match status" value="1"/>
</dbReference>
<comment type="subunit">
    <text evidence="4 12">F-type ATPases have 2 components, CF(1) - the catalytic core - and CF(0) - the membrane proton channel. CF(1) has five subunits: alpha(3), beta(3), gamma(1), delta(1), epsilon(1). CF(0) has three main subunits: a, b and c.</text>
</comment>
<dbReference type="GO" id="GO:0046933">
    <property type="term" value="F:proton-transporting ATP synthase activity, rotational mechanism"/>
    <property type="evidence" value="ECO:0007669"/>
    <property type="project" value="UniProtKB-UniRule"/>
</dbReference>
<dbReference type="Gene3D" id="1.10.287.80">
    <property type="entry name" value="ATP synthase, gamma subunit, helix hairpin domain"/>
    <property type="match status" value="1"/>
</dbReference>
<comment type="function">
    <text evidence="1 12">Produces ATP from ADP in the presence of a proton gradient across the membrane. The gamma chain is believed to be important in regulating ATPase activity and the flow of protons through the CF(0) complex.</text>
</comment>
<evidence type="ECO:0000256" key="7">
    <source>
        <dbReference type="ARBA" id="ARBA00022781"/>
    </source>
</evidence>
<evidence type="ECO:0000313" key="13">
    <source>
        <dbReference type="EMBL" id="BET44497.1"/>
    </source>
</evidence>
<keyword evidence="5 12" id="KW-0813">Transport</keyword>
<evidence type="ECO:0000256" key="2">
    <source>
        <dbReference type="ARBA" id="ARBA00004170"/>
    </source>
</evidence>
<dbReference type="EMBL" id="AP028961">
    <property type="protein sequence ID" value="BET44497.1"/>
    <property type="molecule type" value="Genomic_DNA"/>
</dbReference>
<keyword evidence="11 12" id="KW-0066">ATP synthesis</keyword>
<evidence type="ECO:0000256" key="1">
    <source>
        <dbReference type="ARBA" id="ARBA00003456"/>
    </source>
</evidence>
<accession>A0AAT9G452</accession>
<dbReference type="GO" id="GO:0005886">
    <property type="term" value="C:plasma membrane"/>
    <property type="evidence" value="ECO:0007669"/>
    <property type="project" value="UniProtKB-SubCell"/>
</dbReference>
<dbReference type="Gene3D" id="3.40.1380.10">
    <property type="match status" value="1"/>
</dbReference>
<dbReference type="HAMAP" id="MF_00815">
    <property type="entry name" value="ATP_synth_gamma_bact"/>
    <property type="match status" value="1"/>
</dbReference>
<dbReference type="InterPro" id="IPR000131">
    <property type="entry name" value="ATP_synth_F1_gsu"/>
</dbReference>
<dbReference type="CDD" id="cd12151">
    <property type="entry name" value="F1-ATPase_gamma"/>
    <property type="match status" value="1"/>
</dbReference>
<reference evidence="13" key="1">
    <citation type="journal article" date="2023" name="Front. Microbiol.">
        <title>Genome analysis of Candidatus Aschnera chinzeii, the bacterial endosymbiont of the blood-sucking bat fly Penicillidia jenynsii (Insecta: Diptera: Nycteribiidae).</title>
        <authorList>
            <person name="Koga R."/>
            <person name="Moriyama M."/>
            <person name="Nozaki T."/>
            <person name="Fukatsu T."/>
        </authorList>
    </citation>
    <scope>NUCLEOTIDE SEQUENCE</scope>
    <source>
        <strain evidence="13">Kw-01</strain>
    </source>
</reference>
<dbReference type="PROSITE" id="PS00153">
    <property type="entry name" value="ATPASE_GAMMA"/>
    <property type="match status" value="1"/>
</dbReference>
<keyword evidence="10 12" id="KW-0139">CF(1)</keyword>
<comment type="similarity">
    <text evidence="3 12">Belongs to the ATPase gamma chain family.</text>
</comment>
<dbReference type="InterPro" id="IPR035968">
    <property type="entry name" value="ATP_synth_F1_ATPase_gsu"/>
</dbReference>
<comment type="subcellular location">
    <subcellularLocation>
        <location evidence="12">Cell membrane</location>
        <topology evidence="12">Peripheral membrane protein</topology>
    </subcellularLocation>
    <subcellularLocation>
        <location evidence="2">Membrane</location>
        <topology evidence="2">Peripheral membrane protein</topology>
    </subcellularLocation>
</comment>
<evidence type="ECO:0000256" key="11">
    <source>
        <dbReference type="ARBA" id="ARBA00023310"/>
    </source>
</evidence>
<evidence type="ECO:0000256" key="10">
    <source>
        <dbReference type="ARBA" id="ARBA00023196"/>
    </source>
</evidence>
<evidence type="ECO:0000256" key="3">
    <source>
        <dbReference type="ARBA" id="ARBA00007681"/>
    </source>
</evidence>
<dbReference type="PRINTS" id="PR00126">
    <property type="entry name" value="ATPASEGAMMA"/>
</dbReference>
<reference evidence="13" key="2">
    <citation type="submission" date="2023-10" db="EMBL/GenBank/DDBJ databases">
        <authorList>
            <person name="Koga R."/>
            <person name="Fukatsu T."/>
        </authorList>
    </citation>
    <scope>NUCLEOTIDE SEQUENCE</scope>
    <source>
        <strain evidence="13">Kw-01</strain>
    </source>
</reference>
<keyword evidence="6 12" id="KW-1003">Cell membrane</keyword>
<dbReference type="GO" id="GO:0042777">
    <property type="term" value="P:proton motive force-driven plasma membrane ATP synthesis"/>
    <property type="evidence" value="ECO:0007669"/>
    <property type="project" value="UniProtKB-UniRule"/>
</dbReference>
<evidence type="ECO:0000256" key="5">
    <source>
        <dbReference type="ARBA" id="ARBA00022448"/>
    </source>
</evidence>
<name>A0AAT9G452_9ENTR</name>
<proteinExistence type="inferred from homology"/>
<gene>
    <name evidence="12 13" type="primary">atpG</name>
    <name evidence="13" type="ORF">ACHINZ_1670</name>
</gene>
<sequence length="286" mass="33023">MLGIKNIRSKISSIKNIQKITKAMEMVASSKIVKVQNRIAISRPYSNAIQKLINNLLSSELEYKISYFDQRNVYNVAFLIISSDKGLCGALNINLFKIALMKMKRLSDKNIKIHLLLIGSKAVSFFNKINSNIISQIINIGYDFNLSELFGMIQIIIQLYDNQSIDKLYIVYNYNVNTLIQKPLITQILPILNKNINFQKKYLNYLYESEPKELLNIIVHRYLESQIYLCVLENLLSEYSARVVTMKNATDNSTKLIKELQLVYNKTRQYNITQELIEIIFGASAI</sequence>
<dbReference type="FunFam" id="1.10.287.80:FF:000005">
    <property type="entry name" value="ATP synthase gamma chain"/>
    <property type="match status" value="1"/>
</dbReference>
<dbReference type="SUPFAM" id="SSF52943">
    <property type="entry name" value="ATP synthase (F1-ATPase), gamma subunit"/>
    <property type="match status" value="1"/>
</dbReference>
<protein>
    <recommendedName>
        <fullName evidence="12">ATP synthase gamma chain</fullName>
    </recommendedName>
    <alternativeName>
        <fullName evidence="12">ATP synthase F1 sector gamma subunit</fullName>
    </alternativeName>
    <alternativeName>
        <fullName evidence="12">F-ATPase gamma subunit</fullName>
    </alternativeName>
</protein>
<dbReference type="GO" id="GO:0005524">
    <property type="term" value="F:ATP binding"/>
    <property type="evidence" value="ECO:0007669"/>
    <property type="project" value="UniProtKB-UniRule"/>
</dbReference>
<dbReference type="AlphaFoldDB" id="A0AAT9G452"/>
<keyword evidence="7 12" id="KW-0375">Hydrogen ion transport</keyword>
<evidence type="ECO:0000256" key="8">
    <source>
        <dbReference type="ARBA" id="ARBA00023065"/>
    </source>
</evidence>
<dbReference type="PANTHER" id="PTHR11693:SF22">
    <property type="entry name" value="ATP SYNTHASE SUBUNIT GAMMA, MITOCHONDRIAL"/>
    <property type="match status" value="1"/>
</dbReference>
<keyword evidence="9 12" id="KW-0472">Membrane</keyword>
<keyword evidence="8 12" id="KW-0406">Ion transport</keyword>
<dbReference type="GO" id="GO:0045259">
    <property type="term" value="C:proton-transporting ATP synthase complex"/>
    <property type="evidence" value="ECO:0007669"/>
    <property type="project" value="UniProtKB-KW"/>
</dbReference>
<evidence type="ECO:0000256" key="9">
    <source>
        <dbReference type="ARBA" id="ARBA00023136"/>
    </source>
</evidence>
<organism evidence="13">
    <name type="scientific">Candidatus Aschnera chinzeii</name>
    <dbReference type="NCBI Taxonomy" id="1485666"/>
    <lineage>
        <taxon>Bacteria</taxon>
        <taxon>Pseudomonadati</taxon>
        <taxon>Pseudomonadota</taxon>
        <taxon>Gammaproteobacteria</taxon>
        <taxon>Enterobacterales</taxon>
        <taxon>Enterobacteriaceae</taxon>
        <taxon>Candidatus Aschnera</taxon>
    </lineage>
</organism>
<evidence type="ECO:0000256" key="4">
    <source>
        <dbReference type="ARBA" id="ARBA00011648"/>
    </source>
</evidence>
<evidence type="ECO:0000256" key="12">
    <source>
        <dbReference type="HAMAP-Rule" id="MF_00815"/>
    </source>
</evidence>
<dbReference type="NCBIfam" id="TIGR01146">
    <property type="entry name" value="ATPsyn_F1gamma"/>
    <property type="match status" value="1"/>
</dbReference>